<evidence type="ECO:0000313" key="2">
    <source>
        <dbReference type="EMBL" id="KAK8999022.1"/>
    </source>
</evidence>
<sequence>MNQTMAFTTIPRPPSLLVPTKNPGRVSSAKGSYIAVRIHGSDPENNSVCSTGSRGLNRDGKTSGVGSQTYETAKGVHEKVVPSIEDFLQIHGEQANLQISVFFLG</sequence>
<dbReference type="Proteomes" id="UP001396334">
    <property type="component" value="Unassembled WGS sequence"/>
</dbReference>
<gene>
    <name evidence="2" type="ORF">V6N11_070200</name>
</gene>
<evidence type="ECO:0000256" key="1">
    <source>
        <dbReference type="SAM" id="MobiDB-lite"/>
    </source>
</evidence>
<dbReference type="EMBL" id="JBBPBN010000040">
    <property type="protein sequence ID" value="KAK8999022.1"/>
    <property type="molecule type" value="Genomic_DNA"/>
</dbReference>
<evidence type="ECO:0000313" key="3">
    <source>
        <dbReference type="Proteomes" id="UP001396334"/>
    </source>
</evidence>
<organism evidence="2 3">
    <name type="scientific">Hibiscus sabdariffa</name>
    <name type="common">roselle</name>
    <dbReference type="NCBI Taxonomy" id="183260"/>
    <lineage>
        <taxon>Eukaryota</taxon>
        <taxon>Viridiplantae</taxon>
        <taxon>Streptophyta</taxon>
        <taxon>Embryophyta</taxon>
        <taxon>Tracheophyta</taxon>
        <taxon>Spermatophyta</taxon>
        <taxon>Magnoliopsida</taxon>
        <taxon>eudicotyledons</taxon>
        <taxon>Gunneridae</taxon>
        <taxon>Pentapetalae</taxon>
        <taxon>rosids</taxon>
        <taxon>malvids</taxon>
        <taxon>Malvales</taxon>
        <taxon>Malvaceae</taxon>
        <taxon>Malvoideae</taxon>
        <taxon>Hibiscus</taxon>
    </lineage>
</organism>
<accession>A0ABR2QEA5</accession>
<keyword evidence="3" id="KW-1185">Reference proteome</keyword>
<protein>
    <submittedName>
        <fullName evidence="2">Uncharacterized protein</fullName>
    </submittedName>
</protein>
<comment type="caution">
    <text evidence="2">The sequence shown here is derived from an EMBL/GenBank/DDBJ whole genome shotgun (WGS) entry which is preliminary data.</text>
</comment>
<feature type="region of interest" description="Disordered" evidence="1">
    <location>
        <begin position="44"/>
        <end position="70"/>
    </location>
</feature>
<name>A0ABR2QEA5_9ROSI</name>
<proteinExistence type="predicted"/>
<feature type="region of interest" description="Disordered" evidence="1">
    <location>
        <begin position="1"/>
        <end position="26"/>
    </location>
</feature>
<reference evidence="2 3" key="1">
    <citation type="journal article" date="2024" name="G3 (Bethesda)">
        <title>Genome assembly of Hibiscus sabdariffa L. provides insights into metabolisms of medicinal natural products.</title>
        <authorList>
            <person name="Kim T."/>
        </authorList>
    </citation>
    <scope>NUCLEOTIDE SEQUENCE [LARGE SCALE GENOMIC DNA]</scope>
    <source>
        <strain evidence="2">TK-2024</strain>
        <tissue evidence="2">Old leaves</tissue>
    </source>
</reference>
<feature type="compositionally biased region" description="Polar residues" evidence="1">
    <location>
        <begin position="44"/>
        <end position="54"/>
    </location>
</feature>